<dbReference type="Pfam" id="PF13460">
    <property type="entry name" value="NAD_binding_10"/>
    <property type="match status" value="1"/>
</dbReference>
<organism evidence="2 3">
    <name type="scientific">Actinomyces radicidentis</name>
    <dbReference type="NCBI Taxonomy" id="111015"/>
    <lineage>
        <taxon>Bacteria</taxon>
        <taxon>Bacillati</taxon>
        <taxon>Actinomycetota</taxon>
        <taxon>Actinomycetes</taxon>
        <taxon>Actinomycetales</taxon>
        <taxon>Actinomycetaceae</taxon>
        <taxon>Actinomyces</taxon>
    </lineage>
</organism>
<dbReference type="AlphaFoldDB" id="A0A0X8JDJ3"/>
<reference evidence="3" key="1">
    <citation type="submission" date="2016-02" db="EMBL/GenBank/DDBJ databases">
        <authorList>
            <person name="Holder M.E."/>
            <person name="Ajami N.J."/>
            <person name="Petrosino J.F."/>
        </authorList>
    </citation>
    <scope>NUCLEOTIDE SEQUENCE [LARGE SCALE GENOMIC DNA]</scope>
    <source>
        <strain evidence="3">CCUG 36733</strain>
    </source>
</reference>
<name>A0A0X8JDJ3_ACTRD</name>
<dbReference type="Gene3D" id="3.40.50.720">
    <property type="entry name" value="NAD(P)-binding Rossmann-like Domain"/>
    <property type="match status" value="1"/>
</dbReference>
<sequence length="219" mass="23364">MKLVVIGATGATGRRVVTQALERGDEVTAYVRSLYKMEDLVGTEGLRVIPGVAEDAERMTTTMEGADAVVVALGPAQTPATFLRCDLMQHALPAIRTAMVRAGVRRLVVLSAWGVGETARAASLPLRIGFATLMRAVYTDHEAAEAPLRAADDVDLTTVHPVMLTDDAEEAPVEVVPFEELAPITRPEQVSRGAVATALLDAAHDPRTIGQRLVVHPAR</sequence>
<dbReference type="InterPro" id="IPR016040">
    <property type="entry name" value="NAD(P)-bd_dom"/>
</dbReference>
<dbReference type="InterPro" id="IPR036291">
    <property type="entry name" value="NAD(P)-bd_dom_sf"/>
</dbReference>
<dbReference type="PANTHER" id="PTHR15020:SF50">
    <property type="entry name" value="UPF0659 PROTEIN YMR090W"/>
    <property type="match status" value="1"/>
</dbReference>
<dbReference type="OrthoDB" id="3174087at2"/>
<accession>A0A0X8JDJ3</accession>
<dbReference type="Proteomes" id="UP000065220">
    <property type="component" value="Chromosome"/>
</dbReference>
<proteinExistence type="predicted"/>
<dbReference type="SUPFAM" id="SSF51735">
    <property type="entry name" value="NAD(P)-binding Rossmann-fold domains"/>
    <property type="match status" value="1"/>
</dbReference>
<evidence type="ECO:0000259" key="1">
    <source>
        <dbReference type="Pfam" id="PF13460"/>
    </source>
</evidence>
<feature type="domain" description="NAD(P)-binding" evidence="1">
    <location>
        <begin position="7"/>
        <end position="206"/>
    </location>
</feature>
<evidence type="ECO:0000313" key="3">
    <source>
        <dbReference type="Proteomes" id="UP000065220"/>
    </source>
</evidence>
<keyword evidence="3" id="KW-1185">Reference proteome</keyword>
<dbReference type="PANTHER" id="PTHR15020">
    <property type="entry name" value="FLAVIN REDUCTASE-RELATED"/>
    <property type="match status" value="1"/>
</dbReference>
<dbReference type="RefSeq" id="WP_067941021.1">
    <property type="nucleotide sequence ID" value="NZ_CP014228.1"/>
</dbReference>
<protein>
    <recommendedName>
        <fullName evidence="1">NAD(P)-binding domain-containing protein</fullName>
    </recommendedName>
</protein>
<dbReference type="KEGG" id="ard:AXF14_03955"/>
<dbReference type="STRING" id="111015.AXF14_03955"/>
<gene>
    <name evidence="2" type="ORF">AXF14_03955</name>
</gene>
<dbReference type="EMBL" id="CP014228">
    <property type="protein sequence ID" value="AMD86905.1"/>
    <property type="molecule type" value="Genomic_DNA"/>
</dbReference>
<evidence type="ECO:0000313" key="2">
    <source>
        <dbReference type="EMBL" id="AMD86905.1"/>
    </source>
</evidence>